<protein>
    <recommendedName>
        <fullName evidence="7 8">Phospho-N-acetylmuramoyl-pentapeptide-transferase</fullName>
        <ecNumber evidence="7 8">2.7.8.13</ecNumber>
    </recommendedName>
    <alternativeName>
        <fullName evidence="7">UDP-MurNAc-pentapeptide phosphotransferase</fullName>
    </alternativeName>
</protein>
<dbReference type="Pfam" id="PF10555">
    <property type="entry name" value="MraY_sig1"/>
    <property type="match status" value="1"/>
</dbReference>
<keyword evidence="6 7" id="KW-0472">Membrane</keyword>
<evidence type="ECO:0000256" key="8">
    <source>
        <dbReference type="NCBIfam" id="TIGR00445"/>
    </source>
</evidence>
<feature type="transmembrane region" description="Helical" evidence="7">
    <location>
        <begin position="199"/>
        <end position="217"/>
    </location>
</feature>
<evidence type="ECO:0000256" key="2">
    <source>
        <dbReference type="ARBA" id="ARBA00005583"/>
    </source>
</evidence>
<dbReference type="GO" id="GO:0051992">
    <property type="term" value="F:UDP-N-acetylmuramoyl-L-alanyl-D-glutamyl-meso-2,6-diaminopimelyl-D-alanyl-D-alanine:undecaprenyl-phosphate transferase activity"/>
    <property type="evidence" value="ECO:0007669"/>
    <property type="project" value="RHEA"/>
</dbReference>
<organism evidence="10">
    <name type="scientific">Baileyella intestinalis</name>
    <dbReference type="NCBI Taxonomy" id="2606709"/>
    <lineage>
        <taxon>Bacteria</taxon>
        <taxon>Bacillati</taxon>
        <taxon>Bacillota</taxon>
        <taxon>Clostridia</taxon>
        <taxon>Peptostreptococcales</taxon>
        <taxon>Anaerovoracaceae</taxon>
        <taxon>Baileyella</taxon>
    </lineage>
</organism>
<name>A0A6A8M4F4_9FIRM</name>
<evidence type="ECO:0000256" key="1">
    <source>
        <dbReference type="ARBA" id="ARBA00004141"/>
    </source>
</evidence>
<dbReference type="InterPro" id="IPR000715">
    <property type="entry name" value="Glycosyl_transferase_4"/>
</dbReference>
<feature type="transmembrane region" description="Helical" evidence="7">
    <location>
        <begin position="50"/>
        <end position="71"/>
    </location>
</feature>
<dbReference type="GO" id="GO:0051301">
    <property type="term" value="P:cell division"/>
    <property type="evidence" value="ECO:0007669"/>
    <property type="project" value="UniProtKB-KW"/>
</dbReference>
<feature type="transmembrane region" description="Helical" evidence="7">
    <location>
        <begin position="224"/>
        <end position="243"/>
    </location>
</feature>
<dbReference type="UniPathway" id="UPA00219"/>
<keyword evidence="7 9" id="KW-0460">Magnesium</keyword>
<evidence type="ECO:0000256" key="6">
    <source>
        <dbReference type="ARBA" id="ARBA00023136"/>
    </source>
</evidence>
<feature type="transmembrane region" description="Helical" evidence="7">
    <location>
        <begin position="77"/>
        <end position="93"/>
    </location>
</feature>
<comment type="similarity">
    <text evidence="2 7">Belongs to the glycosyltransferase 4 family. MraY subfamily.</text>
</comment>
<keyword evidence="7" id="KW-0573">Peptidoglycan synthesis</keyword>
<dbReference type="GO" id="GO:0008360">
    <property type="term" value="P:regulation of cell shape"/>
    <property type="evidence" value="ECO:0007669"/>
    <property type="project" value="UniProtKB-KW"/>
</dbReference>
<gene>
    <name evidence="7" type="primary">mraY</name>
    <name evidence="10" type="ORF">FYJ66_00985</name>
</gene>
<accession>A0A6A8M4F4</accession>
<dbReference type="RefSeq" id="WP_154571659.1">
    <property type="nucleotide sequence ID" value="NZ_DBEZJY010000081.1"/>
</dbReference>
<dbReference type="InterPro" id="IPR003524">
    <property type="entry name" value="PNAcMuramoyl-5peptid_Trfase"/>
</dbReference>
<keyword evidence="7 9" id="KW-0479">Metal-binding</keyword>
<keyword evidence="5 7" id="KW-1133">Transmembrane helix</keyword>
<dbReference type="PROSITE" id="PS01348">
    <property type="entry name" value="MRAY_2"/>
    <property type="match status" value="1"/>
</dbReference>
<dbReference type="CDD" id="cd06852">
    <property type="entry name" value="GT_MraY"/>
    <property type="match status" value="1"/>
</dbReference>
<feature type="binding site" evidence="9">
    <location>
        <position position="228"/>
    </location>
    <ligand>
        <name>Mg(2+)</name>
        <dbReference type="ChEBI" id="CHEBI:18420"/>
    </ligand>
</feature>
<keyword evidence="7" id="KW-0961">Cell wall biogenesis/degradation</keyword>
<dbReference type="GO" id="GO:0009252">
    <property type="term" value="P:peptidoglycan biosynthetic process"/>
    <property type="evidence" value="ECO:0007669"/>
    <property type="project" value="UniProtKB-UniRule"/>
</dbReference>
<comment type="function">
    <text evidence="7">Catalyzes the initial step of the lipid cycle reactions in the biosynthesis of the cell wall peptidoglycan: transfers peptidoglycan precursor phospho-MurNAc-pentapeptide from UDP-MurNAc-pentapeptide onto the lipid carrier undecaprenyl phosphate, yielding undecaprenyl-pyrophosphoryl-MurNAc-pentapeptide, known as lipid I.</text>
</comment>
<dbReference type="PROSITE" id="PS01347">
    <property type="entry name" value="MRAY_1"/>
    <property type="match status" value="1"/>
</dbReference>
<dbReference type="HAMAP" id="MF_00038">
    <property type="entry name" value="MraY"/>
    <property type="match status" value="1"/>
</dbReference>
<comment type="caution">
    <text evidence="10">The sequence shown here is derived from an EMBL/GenBank/DDBJ whole genome shotgun (WGS) entry which is preliminary data.</text>
</comment>
<dbReference type="PANTHER" id="PTHR22926:SF5">
    <property type="entry name" value="PHOSPHO-N-ACETYLMURAMOYL-PENTAPEPTIDE-TRANSFERASE HOMOLOG"/>
    <property type="match status" value="1"/>
</dbReference>
<evidence type="ECO:0000256" key="3">
    <source>
        <dbReference type="ARBA" id="ARBA00022679"/>
    </source>
</evidence>
<comment type="subcellular location">
    <subcellularLocation>
        <location evidence="7">Cell membrane</location>
        <topology evidence="7">Multi-pass membrane protein</topology>
    </subcellularLocation>
    <subcellularLocation>
        <location evidence="1">Membrane</location>
        <topology evidence="1">Multi-pass membrane protein</topology>
    </subcellularLocation>
</comment>
<keyword evidence="4 7" id="KW-0812">Transmembrane</keyword>
<feature type="transmembrane region" description="Helical" evidence="7">
    <location>
        <begin position="249"/>
        <end position="272"/>
    </location>
</feature>
<dbReference type="NCBIfam" id="TIGR00445">
    <property type="entry name" value="mraY"/>
    <property type="match status" value="1"/>
</dbReference>
<dbReference type="EC" id="2.7.8.13" evidence="7 8"/>
<comment type="cofactor">
    <cofactor evidence="7 9">
        <name>Mg(2+)</name>
        <dbReference type="ChEBI" id="CHEBI:18420"/>
    </cofactor>
</comment>
<keyword evidence="7" id="KW-1003">Cell membrane</keyword>
<evidence type="ECO:0000256" key="7">
    <source>
        <dbReference type="HAMAP-Rule" id="MF_00038"/>
    </source>
</evidence>
<keyword evidence="7" id="KW-0132">Cell division</keyword>
<dbReference type="GO" id="GO:0046872">
    <property type="term" value="F:metal ion binding"/>
    <property type="evidence" value="ECO:0007669"/>
    <property type="project" value="UniProtKB-KW"/>
</dbReference>
<sequence>MSRESLIPYFVIAFLVTAVGTFFLIPYFHRKQFGQYIREVGPQAHLSKQGTPTMGGIAIVAGTAIGILAYAGTDMDSIVIILTMLGFGLIGFLDDFEKIAKKNNLGLNPKQKVVLQLIFGGAIALYMMYRGEAGTSVFIPFAKVWVNLGYLYIPFVIFVEIAMSNSVNLTDGLDGLASSVTIIAGIGMAAIGHSTGDRVLSASGIILAGSLCGFLLFNKHPAKIFMGDTGSMALGGFLSAVTIVTGKEFILPIIGLIYVLEALSVIIQVTYFKKTGGKRIFRMAPLHHHFELGGMSEVKVVLMFSGFTALCCLIGYCSMV</sequence>
<evidence type="ECO:0000256" key="5">
    <source>
        <dbReference type="ARBA" id="ARBA00022989"/>
    </source>
</evidence>
<evidence type="ECO:0000256" key="9">
    <source>
        <dbReference type="PIRSR" id="PIRSR600715-1"/>
    </source>
</evidence>
<evidence type="ECO:0000256" key="4">
    <source>
        <dbReference type="ARBA" id="ARBA00022692"/>
    </source>
</evidence>
<dbReference type="GO" id="GO:0071555">
    <property type="term" value="P:cell wall organization"/>
    <property type="evidence" value="ECO:0007669"/>
    <property type="project" value="UniProtKB-KW"/>
</dbReference>
<keyword evidence="3 7" id="KW-0808">Transferase</keyword>
<dbReference type="AlphaFoldDB" id="A0A6A8M4F4"/>
<dbReference type="InterPro" id="IPR018480">
    <property type="entry name" value="PNAcMuramoyl-5peptid_Trfase_CS"/>
</dbReference>
<keyword evidence="7" id="KW-0131">Cell cycle</keyword>
<keyword evidence="7" id="KW-0133">Cell shape</keyword>
<dbReference type="PANTHER" id="PTHR22926">
    <property type="entry name" value="PHOSPHO-N-ACETYLMURAMOYL-PENTAPEPTIDE-TRANSFERASE"/>
    <property type="match status" value="1"/>
</dbReference>
<evidence type="ECO:0000313" key="10">
    <source>
        <dbReference type="EMBL" id="MST68185.1"/>
    </source>
</evidence>
<reference evidence="10" key="1">
    <citation type="submission" date="2019-09" db="EMBL/GenBank/DDBJ databases">
        <title>In-depth cultivation of the pig gut microbiome towards novel bacterial diversity and tailored functional studies.</title>
        <authorList>
            <person name="Wylensek D."/>
            <person name="Hitch T.C.A."/>
            <person name="Clavel T."/>
        </authorList>
    </citation>
    <scope>NUCLEOTIDE SEQUENCE</scope>
    <source>
        <strain evidence="10">RF-744-FAT-WT-3</strain>
    </source>
</reference>
<feature type="binding site" evidence="9">
    <location>
        <position position="168"/>
    </location>
    <ligand>
        <name>Mg(2+)</name>
        <dbReference type="ChEBI" id="CHEBI:18420"/>
    </ligand>
</feature>
<comment type="pathway">
    <text evidence="7">Cell wall biogenesis; peptidoglycan biosynthesis.</text>
</comment>
<dbReference type="GO" id="GO:0008963">
    <property type="term" value="F:phospho-N-acetylmuramoyl-pentapeptide-transferase activity"/>
    <property type="evidence" value="ECO:0007669"/>
    <property type="project" value="UniProtKB-UniRule"/>
</dbReference>
<feature type="transmembrane region" description="Helical" evidence="7">
    <location>
        <begin position="144"/>
        <end position="163"/>
    </location>
</feature>
<proteinExistence type="inferred from homology"/>
<dbReference type="GO" id="GO:0005886">
    <property type="term" value="C:plasma membrane"/>
    <property type="evidence" value="ECO:0007669"/>
    <property type="project" value="UniProtKB-SubCell"/>
</dbReference>
<feature type="transmembrane region" description="Helical" evidence="7">
    <location>
        <begin position="6"/>
        <end position="29"/>
    </location>
</feature>
<dbReference type="EMBL" id="VUNB01000001">
    <property type="protein sequence ID" value="MST68185.1"/>
    <property type="molecule type" value="Genomic_DNA"/>
</dbReference>
<feature type="transmembrane region" description="Helical" evidence="7">
    <location>
        <begin position="300"/>
        <end position="319"/>
    </location>
</feature>
<dbReference type="Pfam" id="PF00953">
    <property type="entry name" value="Glycos_transf_4"/>
    <property type="match status" value="1"/>
</dbReference>
<feature type="transmembrane region" description="Helical" evidence="7">
    <location>
        <begin position="113"/>
        <end position="129"/>
    </location>
</feature>
<comment type="catalytic activity">
    <reaction evidence="7">
        <text>UDP-N-acetyl-alpha-D-muramoyl-L-alanyl-gamma-D-glutamyl-meso-2,6-diaminopimeloyl-D-alanyl-D-alanine + di-trans,octa-cis-undecaprenyl phosphate = di-trans,octa-cis-undecaprenyl diphospho-N-acetyl-alpha-D-muramoyl-L-alanyl-D-glutamyl-meso-2,6-diaminopimeloyl-D-alanyl-D-alanine + UMP</text>
        <dbReference type="Rhea" id="RHEA:28386"/>
        <dbReference type="ChEBI" id="CHEBI:57865"/>
        <dbReference type="ChEBI" id="CHEBI:60392"/>
        <dbReference type="ChEBI" id="CHEBI:61386"/>
        <dbReference type="ChEBI" id="CHEBI:61387"/>
        <dbReference type="EC" id="2.7.8.13"/>
    </reaction>
</comment>